<proteinExistence type="predicted"/>
<dbReference type="Gene3D" id="3.30.470.20">
    <property type="entry name" value="ATP-grasp fold, B domain"/>
    <property type="match status" value="1"/>
</dbReference>
<dbReference type="GO" id="GO:0009432">
    <property type="term" value="P:SOS response"/>
    <property type="evidence" value="ECO:0007669"/>
    <property type="project" value="TreeGrafter"/>
</dbReference>
<dbReference type="SUPFAM" id="SSF56059">
    <property type="entry name" value="Glutathione synthetase ATP-binding domain-like"/>
    <property type="match status" value="1"/>
</dbReference>
<dbReference type="PANTHER" id="PTHR21621:SF0">
    <property type="entry name" value="BETA-CITRYLGLUTAMATE SYNTHASE B-RELATED"/>
    <property type="match status" value="1"/>
</dbReference>
<dbReference type="NCBIfam" id="TIGR04192">
    <property type="entry name" value="GRASP_w_spasm"/>
    <property type="match status" value="1"/>
</dbReference>
<sequence length="320" mass="38360">MILLLSIGYERSTDEVVDHFLYNKRKFLRINCDNLKDSEYFDFHLNLSNQKAKVGINNTELRLDEKKVIWYRRIRRRKNIDRFLDNKIDFHNSRLFTQLVFKEWELFLKILINSLSLNSLWFDYPYLNKDKLDILIIAKKIGFEIPETFITNNVRDYADGNFITKLLSGSISFIHDTKVYTTYTSVVKKVRQKFLPALIQQKIEKRYEIRTFYLDGECYSMAIFSQNDKQTKVDFRNYNRIKPNRTIPYKLPQEIEEKIKKLMDELNLKTGSLDIIRSTNGKYYFLEVNPVGQFGMTSKPCNYKLEQKIFEKLVDYEENL</sequence>
<keyword evidence="2" id="KW-1185">Reference proteome</keyword>
<dbReference type="GO" id="GO:0005737">
    <property type="term" value="C:cytoplasm"/>
    <property type="evidence" value="ECO:0007669"/>
    <property type="project" value="TreeGrafter"/>
</dbReference>
<dbReference type="EMBL" id="JACVDC010000120">
    <property type="protein sequence ID" value="MBC9798465.1"/>
    <property type="molecule type" value="Genomic_DNA"/>
</dbReference>
<dbReference type="GO" id="GO:0018169">
    <property type="term" value="F:ribosomal S6-glutamic acid ligase activity"/>
    <property type="evidence" value="ECO:0007669"/>
    <property type="project" value="TreeGrafter"/>
</dbReference>
<reference evidence="1 2" key="1">
    <citation type="submission" date="2020-09" db="EMBL/GenBank/DDBJ databases">
        <title>Sinomicrobium weinanense sp. nov., a halophilic bacteria isolated from saline-alkali soil.</title>
        <authorList>
            <person name="Wu P."/>
            <person name="Ren H."/>
            <person name="Mei Y."/>
            <person name="Liang Y."/>
            <person name="Chen Z."/>
        </authorList>
    </citation>
    <scope>NUCLEOTIDE SEQUENCE [LARGE SCALE GENOMIC DNA]</scope>
    <source>
        <strain evidence="1 2">FJxs</strain>
    </source>
</reference>
<evidence type="ECO:0000313" key="1">
    <source>
        <dbReference type="EMBL" id="MBC9798465.1"/>
    </source>
</evidence>
<gene>
    <name evidence="1" type="primary">gwsG</name>
    <name evidence="1" type="ORF">IBL28_21035</name>
</gene>
<organism evidence="1 2">
    <name type="scientific">Sinomicrobium weinanense</name>
    <dbReference type="NCBI Taxonomy" id="2842200"/>
    <lineage>
        <taxon>Bacteria</taxon>
        <taxon>Pseudomonadati</taxon>
        <taxon>Bacteroidota</taxon>
        <taxon>Flavobacteriia</taxon>
        <taxon>Flavobacteriales</taxon>
        <taxon>Flavobacteriaceae</taxon>
        <taxon>Sinomicrobium</taxon>
    </lineage>
</organism>
<protein>
    <submittedName>
        <fullName evidence="1">Grasp-with-spasm system ATP-grasp peptide maturase</fullName>
    </submittedName>
</protein>
<dbReference type="RefSeq" id="WP_187967581.1">
    <property type="nucleotide sequence ID" value="NZ_JACVDC010000120.1"/>
</dbReference>
<evidence type="ECO:0000313" key="2">
    <source>
        <dbReference type="Proteomes" id="UP000653730"/>
    </source>
</evidence>
<dbReference type="PANTHER" id="PTHR21621">
    <property type="entry name" value="RIBOSOMAL PROTEIN S6 MODIFICATION PROTEIN"/>
    <property type="match status" value="1"/>
</dbReference>
<dbReference type="Proteomes" id="UP000653730">
    <property type="component" value="Unassembled WGS sequence"/>
</dbReference>
<comment type="caution">
    <text evidence="1">The sequence shown here is derived from an EMBL/GenBank/DDBJ whole genome shotgun (WGS) entry which is preliminary data.</text>
</comment>
<accession>A0A926JVQ1</accession>
<name>A0A926JVQ1_9FLAO</name>
<dbReference type="AlphaFoldDB" id="A0A926JVQ1"/>
<dbReference type="InterPro" id="IPR026455">
    <property type="entry name" value="GRASP_w_spasm"/>
</dbReference>